<dbReference type="AlphaFoldDB" id="A0A520MZH8"/>
<evidence type="ECO:0000313" key="5">
    <source>
        <dbReference type="EMBL" id="RZO26640.1"/>
    </source>
</evidence>
<evidence type="ECO:0000313" key="6">
    <source>
        <dbReference type="Proteomes" id="UP000315825"/>
    </source>
</evidence>
<proteinExistence type="inferred from homology"/>
<evidence type="ECO:0000259" key="4">
    <source>
        <dbReference type="PROSITE" id="PS50126"/>
    </source>
</evidence>
<dbReference type="GO" id="GO:0005840">
    <property type="term" value="C:ribosome"/>
    <property type="evidence" value="ECO:0007669"/>
    <property type="project" value="UniProtKB-KW"/>
</dbReference>
<dbReference type="SMART" id="SM00316">
    <property type="entry name" value="S1"/>
    <property type="match status" value="1"/>
</dbReference>
<dbReference type="Gene3D" id="2.40.50.140">
    <property type="entry name" value="Nucleic acid-binding proteins"/>
    <property type="match status" value="2"/>
</dbReference>
<comment type="caution">
    <text evidence="5">The sequence shown here is derived from an EMBL/GenBank/DDBJ whole genome shotgun (WGS) entry which is preliminary data.</text>
</comment>
<dbReference type="InterPro" id="IPR003029">
    <property type="entry name" value="S1_domain"/>
</dbReference>
<feature type="domain" description="S1 motif" evidence="4">
    <location>
        <begin position="56"/>
        <end position="125"/>
    </location>
</feature>
<dbReference type="SUPFAM" id="SSF50249">
    <property type="entry name" value="Nucleic acid-binding proteins"/>
    <property type="match status" value="2"/>
</dbReference>
<keyword evidence="3" id="KW-0687">Ribonucleoprotein</keyword>
<dbReference type="PROSITE" id="PS50126">
    <property type="entry name" value="S1"/>
    <property type="match status" value="2"/>
</dbReference>
<gene>
    <name evidence="5" type="ORF">EVA92_02530</name>
</gene>
<dbReference type="Pfam" id="PF00575">
    <property type="entry name" value="S1"/>
    <property type="match status" value="1"/>
</dbReference>
<sequence length="126" mass="14052">LDWKNKNINPSSILDKGDKITVKVMEIDLEERKVSLSKKHTTENPWKEFEDKHNAGDILEGLAIKSVTDFGVFVELEGEIDGLIHHSEINVGSGSIEDQYKVGDKVNVSISGMDSERERISLSLVS</sequence>
<dbReference type="PANTHER" id="PTHR10724:SF7">
    <property type="entry name" value="SMALL RIBOSOMAL SUBUNIT PROTEIN BS1C"/>
    <property type="match status" value="1"/>
</dbReference>
<dbReference type="GO" id="GO:0003735">
    <property type="term" value="F:structural constituent of ribosome"/>
    <property type="evidence" value="ECO:0007669"/>
    <property type="project" value="TreeGrafter"/>
</dbReference>
<evidence type="ECO:0000256" key="1">
    <source>
        <dbReference type="ARBA" id="ARBA00006767"/>
    </source>
</evidence>
<evidence type="ECO:0000256" key="2">
    <source>
        <dbReference type="ARBA" id="ARBA00022980"/>
    </source>
</evidence>
<dbReference type="InterPro" id="IPR012340">
    <property type="entry name" value="NA-bd_OB-fold"/>
</dbReference>
<dbReference type="GO" id="GO:1990904">
    <property type="term" value="C:ribonucleoprotein complex"/>
    <property type="evidence" value="ECO:0007669"/>
    <property type="project" value="UniProtKB-KW"/>
</dbReference>
<comment type="similarity">
    <text evidence="1">Belongs to the bacterial ribosomal protein bS1 family.</text>
</comment>
<protein>
    <submittedName>
        <fullName evidence="5">S1 RNA-binding domain-containing protein</fullName>
    </submittedName>
</protein>
<evidence type="ECO:0000256" key="3">
    <source>
        <dbReference type="ARBA" id="ARBA00023274"/>
    </source>
</evidence>
<name>A0A520MZH8_9GAMM</name>
<dbReference type="InterPro" id="IPR050437">
    <property type="entry name" value="Ribos_protein_bS1-like"/>
</dbReference>
<dbReference type="GO" id="GO:0006412">
    <property type="term" value="P:translation"/>
    <property type="evidence" value="ECO:0007669"/>
    <property type="project" value="TreeGrafter"/>
</dbReference>
<dbReference type="GO" id="GO:0003729">
    <property type="term" value="F:mRNA binding"/>
    <property type="evidence" value="ECO:0007669"/>
    <property type="project" value="TreeGrafter"/>
</dbReference>
<feature type="non-terminal residue" evidence="5">
    <location>
        <position position="1"/>
    </location>
</feature>
<dbReference type="Proteomes" id="UP000315825">
    <property type="component" value="Unassembled WGS sequence"/>
</dbReference>
<feature type="domain" description="S1 motif" evidence="4">
    <location>
        <begin position="1"/>
        <end position="39"/>
    </location>
</feature>
<organism evidence="5 6">
    <name type="scientific">SAR86 cluster bacterium</name>
    <dbReference type="NCBI Taxonomy" id="2030880"/>
    <lineage>
        <taxon>Bacteria</taxon>
        <taxon>Pseudomonadati</taxon>
        <taxon>Pseudomonadota</taxon>
        <taxon>Gammaproteobacteria</taxon>
        <taxon>SAR86 cluster</taxon>
    </lineage>
</organism>
<dbReference type="PANTHER" id="PTHR10724">
    <property type="entry name" value="30S RIBOSOMAL PROTEIN S1"/>
    <property type="match status" value="1"/>
</dbReference>
<keyword evidence="2" id="KW-0689">Ribosomal protein</keyword>
<dbReference type="EMBL" id="SHBE01000003">
    <property type="protein sequence ID" value="RZO26640.1"/>
    <property type="molecule type" value="Genomic_DNA"/>
</dbReference>
<accession>A0A520MZH8</accession>
<reference evidence="5 6" key="1">
    <citation type="submission" date="2019-02" db="EMBL/GenBank/DDBJ databases">
        <title>Prokaryotic population dynamics and viral predation in marine succession experiment using metagenomics: the confinement effect.</title>
        <authorList>
            <person name="Haro-Moreno J.M."/>
            <person name="Rodriguez-Valera F."/>
            <person name="Lopez-Perez M."/>
        </authorList>
    </citation>
    <scope>NUCLEOTIDE SEQUENCE [LARGE SCALE GENOMIC DNA]</scope>
    <source>
        <strain evidence="5">MED-G159</strain>
    </source>
</reference>